<evidence type="ECO:0000313" key="3">
    <source>
        <dbReference type="Proteomes" id="UP000290932"/>
    </source>
</evidence>
<name>A0A498H166_9EURY</name>
<dbReference type="Proteomes" id="UP000290932">
    <property type="component" value="Unassembled WGS sequence"/>
</dbReference>
<feature type="transmembrane region" description="Helical" evidence="1">
    <location>
        <begin position="56"/>
        <end position="77"/>
    </location>
</feature>
<feature type="transmembrane region" description="Helical" evidence="1">
    <location>
        <begin position="198"/>
        <end position="221"/>
    </location>
</feature>
<accession>A0A498H166</accession>
<gene>
    <name evidence="2" type="ORF">ABH15_00390</name>
</gene>
<proteinExistence type="predicted"/>
<keyword evidence="1" id="KW-1133">Transmembrane helix</keyword>
<feature type="transmembrane region" description="Helical" evidence="1">
    <location>
        <begin position="172"/>
        <end position="192"/>
    </location>
</feature>
<feature type="transmembrane region" description="Helical" evidence="1">
    <location>
        <begin position="98"/>
        <end position="127"/>
    </location>
</feature>
<dbReference type="EMBL" id="LHQS01000001">
    <property type="protein sequence ID" value="RXE56681.1"/>
    <property type="molecule type" value="Genomic_DNA"/>
</dbReference>
<evidence type="ECO:0000313" key="2">
    <source>
        <dbReference type="EMBL" id="RXE56681.1"/>
    </source>
</evidence>
<keyword evidence="1" id="KW-0812">Transmembrane</keyword>
<keyword evidence="3" id="KW-1185">Reference proteome</keyword>
<organism evidence="2 3">
    <name type="scientific">Methanoculleus taiwanensis</name>
    <dbReference type="NCBI Taxonomy" id="1550565"/>
    <lineage>
        <taxon>Archaea</taxon>
        <taxon>Methanobacteriati</taxon>
        <taxon>Methanobacteriota</taxon>
        <taxon>Stenosarchaea group</taxon>
        <taxon>Methanomicrobia</taxon>
        <taxon>Methanomicrobiales</taxon>
        <taxon>Methanomicrobiaceae</taxon>
        <taxon>Methanoculleus</taxon>
    </lineage>
</organism>
<protein>
    <recommendedName>
        <fullName evidence="4">Transporter</fullName>
    </recommendedName>
</protein>
<evidence type="ECO:0008006" key="4">
    <source>
        <dbReference type="Google" id="ProtNLM"/>
    </source>
</evidence>
<sequence length="234" mass="24367">MSGVTIVAGKEIRQILGTKSSLLVALFFAVWFGGLSGPAIAGLGGESAAGALDTGIFYLGLVIGVFIAYLLSGQVFLREKQEGIIATLLVTPLSLWQIWLGKVIGVAVPAYAITLVGVGVLVGVANFPGEALLLPSAPAILHLLVAVPLFIASAVGLLGFIQFLFGLRENQIINIIVFGALFFLLFSMQVVFETGIAVGWGQVGATILIGGVLLGVTNYLAGFLSKEKIVRTIP</sequence>
<keyword evidence="1" id="KW-0472">Membrane</keyword>
<evidence type="ECO:0000256" key="1">
    <source>
        <dbReference type="SAM" id="Phobius"/>
    </source>
</evidence>
<reference evidence="2 3" key="1">
    <citation type="journal article" date="2015" name="Int. J. Syst. Evol. Microbiol.">
        <title>Methanoculleus taiwanensis sp. nov., a methanogen isolated from deep marine sediment at the deformation front area near Taiwan.</title>
        <authorList>
            <person name="Weng C.Y."/>
            <person name="Chen S.C."/>
            <person name="Lai M.C."/>
            <person name="Wu S.Y."/>
            <person name="Lin S."/>
            <person name="Yang T.F."/>
            <person name="Chen P.C."/>
        </authorList>
    </citation>
    <scope>NUCLEOTIDE SEQUENCE [LARGE SCALE GENOMIC DNA]</scope>
    <source>
        <strain evidence="2 3">CYW4</strain>
    </source>
</reference>
<dbReference type="OrthoDB" id="107817at2157"/>
<comment type="caution">
    <text evidence="2">The sequence shown here is derived from an EMBL/GenBank/DDBJ whole genome shotgun (WGS) entry which is preliminary data.</text>
</comment>
<feature type="transmembrane region" description="Helical" evidence="1">
    <location>
        <begin position="21"/>
        <end position="44"/>
    </location>
</feature>
<dbReference type="AlphaFoldDB" id="A0A498H166"/>
<dbReference type="RefSeq" id="WP_128692393.1">
    <property type="nucleotide sequence ID" value="NZ_LHQS01000001.1"/>
</dbReference>
<feature type="transmembrane region" description="Helical" evidence="1">
    <location>
        <begin position="139"/>
        <end position="165"/>
    </location>
</feature>